<dbReference type="PIRSF" id="PIRSF004749">
    <property type="entry name" value="Pep_def"/>
    <property type="match status" value="1"/>
</dbReference>
<dbReference type="RefSeq" id="WP_147167378.1">
    <property type="nucleotide sequence ID" value="NZ_VOOR01000017.1"/>
</dbReference>
<dbReference type="OrthoDB" id="9784988at2"/>
<dbReference type="PANTHER" id="PTHR10458">
    <property type="entry name" value="PEPTIDE DEFORMYLASE"/>
    <property type="match status" value="1"/>
</dbReference>
<keyword evidence="6" id="KW-1185">Reference proteome</keyword>
<dbReference type="InterPro" id="IPR036821">
    <property type="entry name" value="Peptide_deformylase_sf"/>
</dbReference>
<comment type="catalytic activity">
    <reaction evidence="4">
        <text>N-terminal N-formyl-L-methionyl-[peptide] + H2O = N-terminal L-methionyl-[peptide] + formate</text>
        <dbReference type="Rhea" id="RHEA:24420"/>
        <dbReference type="Rhea" id="RHEA-COMP:10639"/>
        <dbReference type="Rhea" id="RHEA-COMP:10640"/>
        <dbReference type="ChEBI" id="CHEBI:15377"/>
        <dbReference type="ChEBI" id="CHEBI:15740"/>
        <dbReference type="ChEBI" id="CHEBI:49298"/>
        <dbReference type="ChEBI" id="CHEBI:64731"/>
        <dbReference type="EC" id="3.5.1.88"/>
    </reaction>
</comment>
<keyword evidence="3 4" id="KW-0378">Hydrolase</keyword>
<dbReference type="EMBL" id="VOOR01000017">
    <property type="protein sequence ID" value="TXB63306.1"/>
    <property type="molecule type" value="Genomic_DNA"/>
</dbReference>
<reference evidence="5 6" key="1">
    <citation type="submission" date="2019-08" db="EMBL/GenBank/DDBJ databases">
        <title>Genome of Phaeodactylibacter luteus.</title>
        <authorList>
            <person name="Bowman J.P."/>
        </authorList>
    </citation>
    <scope>NUCLEOTIDE SEQUENCE [LARGE SCALE GENOMIC DNA]</scope>
    <source>
        <strain evidence="5 6">KCTC 42180</strain>
    </source>
</reference>
<evidence type="ECO:0000313" key="6">
    <source>
        <dbReference type="Proteomes" id="UP000321580"/>
    </source>
</evidence>
<evidence type="ECO:0000256" key="1">
    <source>
        <dbReference type="ARBA" id="ARBA00010759"/>
    </source>
</evidence>
<dbReference type="AlphaFoldDB" id="A0A5C6RLV1"/>
<dbReference type="GO" id="GO:0042586">
    <property type="term" value="F:peptide deformylase activity"/>
    <property type="evidence" value="ECO:0007669"/>
    <property type="project" value="UniProtKB-UniRule"/>
</dbReference>
<dbReference type="NCBIfam" id="NF001159">
    <property type="entry name" value="PRK00150.1-3"/>
    <property type="match status" value="1"/>
</dbReference>
<comment type="similarity">
    <text evidence="1 4">Belongs to the polypeptide deformylase family.</text>
</comment>
<dbReference type="Gene3D" id="3.90.45.10">
    <property type="entry name" value="Peptide deformylase"/>
    <property type="match status" value="1"/>
</dbReference>
<dbReference type="SUPFAM" id="SSF56420">
    <property type="entry name" value="Peptide deformylase"/>
    <property type="match status" value="1"/>
</dbReference>
<keyword evidence="4" id="KW-0648">Protein biosynthesis</keyword>
<dbReference type="HAMAP" id="MF_00163">
    <property type="entry name" value="Pep_deformylase"/>
    <property type="match status" value="1"/>
</dbReference>
<protein>
    <recommendedName>
        <fullName evidence="4">Peptide deformylase</fullName>
        <shortName evidence="4">PDF</shortName>
        <ecNumber evidence="4">3.5.1.88</ecNumber>
    </recommendedName>
    <alternativeName>
        <fullName evidence="4">Polypeptide deformylase</fullName>
    </alternativeName>
</protein>
<evidence type="ECO:0000256" key="4">
    <source>
        <dbReference type="HAMAP-Rule" id="MF_00163"/>
    </source>
</evidence>
<keyword evidence="2 4" id="KW-0479">Metal-binding</keyword>
<evidence type="ECO:0000313" key="5">
    <source>
        <dbReference type="EMBL" id="TXB63306.1"/>
    </source>
</evidence>
<dbReference type="PRINTS" id="PR01576">
    <property type="entry name" value="PDEFORMYLASE"/>
</dbReference>
<accession>A0A5C6RLV1</accession>
<comment type="cofactor">
    <cofactor evidence="4">
        <name>Fe(2+)</name>
        <dbReference type="ChEBI" id="CHEBI:29033"/>
    </cofactor>
    <text evidence="4">Binds 1 Fe(2+) ion.</text>
</comment>
<dbReference type="Pfam" id="PF01327">
    <property type="entry name" value="Pep_deformylase"/>
    <property type="match status" value="1"/>
</dbReference>
<feature type="binding site" evidence="4">
    <location>
        <position position="144"/>
    </location>
    <ligand>
        <name>Fe cation</name>
        <dbReference type="ChEBI" id="CHEBI:24875"/>
    </ligand>
</feature>
<evidence type="ECO:0000256" key="3">
    <source>
        <dbReference type="ARBA" id="ARBA00022801"/>
    </source>
</evidence>
<comment type="caution">
    <text evidence="5">The sequence shown here is derived from an EMBL/GenBank/DDBJ whole genome shotgun (WGS) entry which is preliminary data.</text>
</comment>
<feature type="binding site" evidence="4">
    <location>
        <position position="140"/>
    </location>
    <ligand>
        <name>Fe cation</name>
        <dbReference type="ChEBI" id="CHEBI:24875"/>
    </ligand>
</feature>
<dbReference type="InterPro" id="IPR023635">
    <property type="entry name" value="Peptide_deformylase"/>
</dbReference>
<evidence type="ECO:0000256" key="2">
    <source>
        <dbReference type="ARBA" id="ARBA00022723"/>
    </source>
</evidence>
<gene>
    <name evidence="4 5" type="primary">def</name>
    <name evidence="5" type="ORF">FRY97_10020</name>
</gene>
<feature type="binding site" evidence="4">
    <location>
        <position position="98"/>
    </location>
    <ligand>
        <name>Fe cation</name>
        <dbReference type="ChEBI" id="CHEBI:24875"/>
    </ligand>
</feature>
<dbReference type="GO" id="GO:0046872">
    <property type="term" value="F:metal ion binding"/>
    <property type="evidence" value="ECO:0007669"/>
    <property type="project" value="UniProtKB-KW"/>
</dbReference>
<feature type="active site" evidence="4">
    <location>
        <position position="141"/>
    </location>
</feature>
<organism evidence="5 6">
    <name type="scientific">Phaeodactylibacter luteus</name>
    <dbReference type="NCBI Taxonomy" id="1564516"/>
    <lineage>
        <taxon>Bacteria</taxon>
        <taxon>Pseudomonadati</taxon>
        <taxon>Bacteroidota</taxon>
        <taxon>Saprospiria</taxon>
        <taxon>Saprospirales</taxon>
        <taxon>Haliscomenobacteraceae</taxon>
        <taxon>Phaeodactylibacter</taxon>
    </lineage>
</organism>
<dbReference type="NCBIfam" id="TIGR00079">
    <property type="entry name" value="pept_deformyl"/>
    <property type="match status" value="1"/>
</dbReference>
<dbReference type="PANTHER" id="PTHR10458:SF22">
    <property type="entry name" value="PEPTIDE DEFORMYLASE"/>
    <property type="match status" value="1"/>
</dbReference>
<dbReference type="Proteomes" id="UP000321580">
    <property type="component" value="Unassembled WGS sequence"/>
</dbReference>
<name>A0A5C6RLV1_9BACT</name>
<sequence>MLLPIYAYGQPVLKKEARDIDAGYPELAQLIADMWETMYYAEGVGLAAPQIGKSIRLFLVDTEQIKREDKEGEGIKKVFINAHKVEEGGEVWPYEEGCLSIPDVRGEVERPAQIRLRYMDEAFNAHEEVFTGFNARVIQHEYDHIDGILFTEHLKPIKKRLVKRKLDNIRKGKVQAGYKMKFLP</sequence>
<dbReference type="EC" id="3.5.1.88" evidence="4"/>
<comment type="function">
    <text evidence="4">Removes the formyl group from the N-terminal Met of newly synthesized proteins. Requires at least a dipeptide for an efficient rate of reaction. N-terminal L-methionine is a prerequisite for activity but the enzyme has broad specificity at other positions.</text>
</comment>
<proteinExistence type="inferred from homology"/>
<dbReference type="CDD" id="cd00487">
    <property type="entry name" value="Pep_deformylase"/>
    <property type="match status" value="1"/>
</dbReference>
<keyword evidence="4" id="KW-0408">Iron</keyword>
<dbReference type="GO" id="GO:0006412">
    <property type="term" value="P:translation"/>
    <property type="evidence" value="ECO:0007669"/>
    <property type="project" value="UniProtKB-UniRule"/>
</dbReference>